<keyword evidence="3" id="KW-1185">Reference proteome</keyword>
<gene>
    <name evidence="2" type="ORF">CLV30_101404</name>
</gene>
<comment type="caution">
    <text evidence="2">The sequence shown here is derived from an EMBL/GenBank/DDBJ whole genome shotgun (WGS) entry which is preliminary data.</text>
</comment>
<dbReference type="OrthoDB" id="3673924at2"/>
<accession>A0A2P8EG51</accession>
<dbReference type="InterPro" id="IPR012338">
    <property type="entry name" value="Beta-lactam/transpept-like"/>
</dbReference>
<name>A0A2P8EG51_9ACTN</name>
<dbReference type="Proteomes" id="UP000243528">
    <property type="component" value="Unassembled WGS sequence"/>
</dbReference>
<proteinExistence type="predicted"/>
<dbReference type="RefSeq" id="WP_106535484.1">
    <property type="nucleotide sequence ID" value="NZ_ML142897.1"/>
</dbReference>
<evidence type="ECO:0000313" key="3">
    <source>
        <dbReference type="Proteomes" id="UP000243528"/>
    </source>
</evidence>
<evidence type="ECO:0000313" key="2">
    <source>
        <dbReference type="EMBL" id="PSL08432.1"/>
    </source>
</evidence>
<reference evidence="2 3" key="1">
    <citation type="submission" date="2018-03" db="EMBL/GenBank/DDBJ databases">
        <title>Genomic Encyclopedia of Archaeal and Bacterial Type Strains, Phase II (KMG-II): from individual species to whole genera.</title>
        <authorList>
            <person name="Goeker M."/>
        </authorList>
    </citation>
    <scope>NUCLEOTIDE SEQUENCE [LARGE SCALE GENOMIC DNA]</scope>
    <source>
        <strain evidence="2 3">DSM 45211</strain>
    </source>
</reference>
<feature type="domain" description="Beta-lactamase class A catalytic" evidence="1">
    <location>
        <begin position="9"/>
        <end position="222"/>
    </location>
</feature>
<sequence length="256" mass="26718">MSEVRTHASVHRLDDGTRREHDAGAVVALASVGKVLLLAEVARGLVQGDLDEAEPVPLTDEDRAVGGTGMLRALSPRTWTVADLAVAVATVSDNAATNALLRRIGLEPVRRLARQQGLMRTSVHDRIRDQRGPGEPETFASGTVAELAAFMSDVESGRLVSADVARRVKSWMTGNVDRSLVADPISREPPGAFGVANKTGTDTGVRADVGIVTGASTVAYAVVSTAPPGGEAGCVVSLREWGERVARLAAEPSSGP</sequence>
<organism evidence="2 3">
    <name type="scientific">Haloactinopolyspora alba</name>
    <dbReference type="NCBI Taxonomy" id="648780"/>
    <lineage>
        <taxon>Bacteria</taxon>
        <taxon>Bacillati</taxon>
        <taxon>Actinomycetota</taxon>
        <taxon>Actinomycetes</taxon>
        <taxon>Jiangellales</taxon>
        <taxon>Jiangellaceae</taxon>
        <taxon>Haloactinopolyspora</taxon>
    </lineage>
</organism>
<dbReference type="GO" id="GO:0008800">
    <property type="term" value="F:beta-lactamase activity"/>
    <property type="evidence" value="ECO:0007669"/>
    <property type="project" value="InterPro"/>
</dbReference>
<dbReference type="GO" id="GO:0030655">
    <property type="term" value="P:beta-lactam antibiotic catabolic process"/>
    <property type="evidence" value="ECO:0007669"/>
    <property type="project" value="InterPro"/>
</dbReference>
<dbReference type="EMBL" id="PYGE01000001">
    <property type="protein sequence ID" value="PSL08432.1"/>
    <property type="molecule type" value="Genomic_DNA"/>
</dbReference>
<dbReference type="GO" id="GO:0046677">
    <property type="term" value="P:response to antibiotic"/>
    <property type="evidence" value="ECO:0007669"/>
    <property type="project" value="InterPro"/>
</dbReference>
<dbReference type="AlphaFoldDB" id="A0A2P8EG51"/>
<dbReference type="Pfam" id="PF13354">
    <property type="entry name" value="Beta-lactamase2"/>
    <property type="match status" value="1"/>
</dbReference>
<dbReference type="PANTHER" id="PTHR35333:SF3">
    <property type="entry name" value="BETA-LACTAMASE-TYPE TRANSPEPTIDASE FOLD CONTAINING PROTEIN"/>
    <property type="match status" value="1"/>
</dbReference>
<dbReference type="SUPFAM" id="SSF56601">
    <property type="entry name" value="beta-lactamase/transpeptidase-like"/>
    <property type="match status" value="1"/>
</dbReference>
<dbReference type="InterPro" id="IPR000871">
    <property type="entry name" value="Beta-lactam_class-A"/>
</dbReference>
<dbReference type="PANTHER" id="PTHR35333">
    <property type="entry name" value="BETA-LACTAMASE"/>
    <property type="match status" value="1"/>
</dbReference>
<dbReference type="InterPro" id="IPR045155">
    <property type="entry name" value="Beta-lactam_cat"/>
</dbReference>
<protein>
    <submittedName>
        <fullName evidence="2">Beta-lactamase class A</fullName>
    </submittedName>
</protein>
<evidence type="ECO:0000259" key="1">
    <source>
        <dbReference type="Pfam" id="PF13354"/>
    </source>
</evidence>
<dbReference type="Gene3D" id="3.40.710.10">
    <property type="entry name" value="DD-peptidase/beta-lactamase superfamily"/>
    <property type="match status" value="1"/>
</dbReference>